<evidence type="ECO:0000313" key="1">
    <source>
        <dbReference type="EMBL" id="MBB5048365.1"/>
    </source>
</evidence>
<accession>A0A7W8DZX6</accession>
<dbReference type="RefSeq" id="WP_184259032.1">
    <property type="nucleotide sequence ID" value="NZ_JACHIH010000020.1"/>
</dbReference>
<dbReference type="Proteomes" id="UP000542353">
    <property type="component" value="Unassembled WGS sequence"/>
</dbReference>
<gene>
    <name evidence="1" type="ORF">HNR60_003131</name>
</gene>
<comment type="caution">
    <text evidence="1">The sequence shown here is derived from an EMBL/GenBank/DDBJ whole genome shotgun (WGS) entry which is preliminary data.</text>
</comment>
<sequence length="66" mass="7366">MVEKVTTRAQNVVDFVGYQLRRSGAAIRIRACRHCGAALGEGESDDDCSTVMLCEQPTRIRRPRQS</sequence>
<proteinExistence type="predicted"/>
<protein>
    <submittedName>
        <fullName evidence="1">Uncharacterized protein</fullName>
    </submittedName>
</protein>
<dbReference type="AlphaFoldDB" id="A0A7W8DZX6"/>
<reference evidence="1 2" key="1">
    <citation type="submission" date="2020-08" db="EMBL/GenBank/DDBJ databases">
        <title>Genomic Encyclopedia of Type Strains, Phase IV (KMG-IV): sequencing the most valuable type-strain genomes for metagenomic binning, comparative biology and taxonomic classification.</title>
        <authorList>
            <person name="Goeker M."/>
        </authorList>
    </citation>
    <scope>NUCLEOTIDE SEQUENCE [LARGE SCALE GENOMIC DNA]</scope>
    <source>
        <strain evidence="1 2">DSM 12706</strain>
    </source>
</reference>
<dbReference type="EMBL" id="JACHIH010000020">
    <property type="protein sequence ID" value="MBB5048365.1"/>
    <property type="molecule type" value="Genomic_DNA"/>
</dbReference>
<evidence type="ECO:0000313" key="2">
    <source>
        <dbReference type="Proteomes" id="UP000542353"/>
    </source>
</evidence>
<keyword evidence="2" id="KW-1185">Reference proteome</keyword>
<organism evidence="1 2">
    <name type="scientific">Rhodopseudomonas rhenobacensis</name>
    <dbReference type="NCBI Taxonomy" id="87461"/>
    <lineage>
        <taxon>Bacteria</taxon>
        <taxon>Pseudomonadati</taxon>
        <taxon>Pseudomonadota</taxon>
        <taxon>Alphaproteobacteria</taxon>
        <taxon>Hyphomicrobiales</taxon>
        <taxon>Nitrobacteraceae</taxon>
        <taxon>Rhodopseudomonas</taxon>
    </lineage>
</organism>
<name>A0A7W8DZX6_9BRAD</name>